<name>A0ABR2CUF2_9ROSI</name>
<keyword evidence="4" id="KW-1185">Reference proteome</keyword>
<evidence type="ECO:0000313" key="4">
    <source>
        <dbReference type="Proteomes" id="UP001472677"/>
    </source>
</evidence>
<keyword evidence="2" id="KW-0472">Membrane</keyword>
<evidence type="ECO:0000313" key="3">
    <source>
        <dbReference type="EMBL" id="KAK8522780.1"/>
    </source>
</evidence>
<organism evidence="3 4">
    <name type="scientific">Hibiscus sabdariffa</name>
    <name type="common">roselle</name>
    <dbReference type="NCBI Taxonomy" id="183260"/>
    <lineage>
        <taxon>Eukaryota</taxon>
        <taxon>Viridiplantae</taxon>
        <taxon>Streptophyta</taxon>
        <taxon>Embryophyta</taxon>
        <taxon>Tracheophyta</taxon>
        <taxon>Spermatophyta</taxon>
        <taxon>Magnoliopsida</taxon>
        <taxon>eudicotyledons</taxon>
        <taxon>Gunneridae</taxon>
        <taxon>Pentapetalae</taxon>
        <taxon>rosids</taxon>
        <taxon>malvids</taxon>
        <taxon>Malvales</taxon>
        <taxon>Malvaceae</taxon>
        <taxon>Malvoideae</taxon>
        <taxon>Hibiscus</taxon>
    </lineage>
</organism>
<sequence>MGNKPSFSLIFCCIFLATFLFFPYGFGTRLLLQDYEEGDDGQNKAGVKRSRANTAPSWVGREPPSTQSRVSGSNSDAEEQIREANSEVQEANREIAEAKLEYEEAMRKAQEARREACNWNSNCNP</sequence>
<feature type="compositionally biased region" description="Polar residues" evidence="1">
    <location>
        <begin position="64"/>
        <end position="75"/>
    </location>
</feature>
<evidence type="ECO:0000256" key="1">
    <source>
        <dbReference type="SAM" id="MobiDB-lite"/>
    </source>
</evidence>
<evidence type="ECO:0000256" key="2">
    <source>
        <dbReference type="SAM" id="Phobius"/>
    </source>
</evidence>
<reference evidence="3 4" key="1">
    <citation type="journal article" date="2024" name="G3 (Bethesda)">
        <title>Genome assembly of Hibiscus sabdariffa L. provides insights into metabolisms of medicinal natural products.</title>
        <authorList>
            <person name="Kim T."/>
        </authorList>
    </citation>
    <scope>NUCLEOTIDE SEQUENCE [LARGE SCALE GENOMIC DNA]</scope>
    <source>
        <strain evidence="3">TK-2024</strain>
        <tissue evidence="3">Old leaves</tissue>
    </source>
</reference>
<feature type="transmembrane region" description="Helical" evidence="2">
    <location>
        <begin position="6"/>
        <end position="26"/>
    </location>
</feature>
<feature type="compositionally biased region" description="Basic and acidic residues" evidence="1">
    <location>
        <begin position="79"/>
        <end position="90"/>
    </location>
</feature>
<comment type="caution">
    <text evidence="3">The sequence shown here is derived from an EMBL/GenBank/DDBJ whole genome shotgun (WGS) entry which is preliminary data.</text>
</comment>
<protein>
    <submittedName>
        <fullName evidence="3">Uncharacterized protein</fullName>
    </submittedName>
</protein>
<dbReference type="Proteomes" id="UP001472677">
    <property type="component" value="Unassembled WGS sequence"/>
</dbReference>
<proteinExistence type="predicted"/>
<dbReference type="EMBL" id="JBBPBM010000045">
    <property type="protein sequence ID" value="KAK8522780.1"/>
    <property type="molecule type" value="Genomic_DNA"/>
</dbReference>
<keyword evidence="2" id="KW-0812">Transmembrane</keyword>
<gene>
    <name evidence="3" type="ORF">V6N12_056475</name>
</gene>
<feature type="region of interest" description="Disordered" evidence="1">
    <location>
        <begin position="38"/>
        <end position="90"/>
    </location>
</feature>
<accession>A0ABR2CUF2</accession>
<keyword evidence="2" id="KW-1133">Transmembrane helix</keyword>